<dbReference type="SUPFAM" id="SSF54637">
    <property type="entry name" value="Thioesterase/thiol ester dehydrase-isomerase"/>
    <property type="match status" value="1"/>
</dbReference>
<feature type="region of interest" description="Disordered" evidence="1">
    <location>
        <begin position="78"/>
        <end position="125"/>
    </location>
</feature>
<evidence type="ECO:0000256" key="1">
    <source>
        <dbReference type="SAM" id="MobiDB-lite"/>
    </source>
</evidence>
<dbReference type="InterPro" id="IPR052061">
    <property type="entry name" value="PTE-AB_protein"/>
</dbReference>
<protein>
    <recommendedName>
        <fullName evidence="2">Thioesterase domain-containing protein</fullName>
    </recommendedName>
</protein>
<feature type="domain" description="Thioesterase" evidence="2">
    <location>
        <begin position="310"/>
        <end position="384"/>
    </location>
</feature>
<evidence type="ECO:0000313" key="3">
    <source>
        <dbReference type="EMBL" id="KAE8259365.1"/>
    </source>
</evidence>
<sequence length="414" mass="42979">MSRGLSPQPLIPAPIQTPKKPSSILPASSHSTLTLTTTTSTTATNWQLSKAGIMAGRSIQTARIIAARLPPSVALRQGAVASSSSAGSRTYSNAGARSYASSSSTSAGAGTGAGSNGAFQPSARRSGPSTLALTGALALTASAAYFLGSLYPPIFIQLAFSPPAPPSPDRDSPEGRAITAQVEKDLLNLPIVRKLLSSSSPAPPKLVDGANPSASGVDPAVLHNLRQGETAAEAEAEHLPHWIMTRPYTTYPPQKAAHSMTAGSLRGPGKIAVPPLVLSKTEAGALAEGGQAGESLVFVHLGRSLCGHDGVIHGGMLSTIADEALARTAFYALPNGVAVTAKLEVEFKKPVRANQFVVTRSKVTELKGRKAFLEGQIEDMEGNVLAKARGLFIEPSYAKLLMNKEQARKLIEGR</sequence>
<dbReference type="PANTHER" id="PTHR47260">
    <property type="entry name" value="UPF0644 PROTEIN PB2B4.06"/>
    <property type="match status" value="1"/>
</dbReference>
<dbReference type="Gene3D" id="3.10.129.10">
    <property type="entry name" value="Hotdog Thioesterase"/>
    <property type="match status" value="1"/>
</dbReference>
<keyword evidence="4" id="KW-1185">Reference proteome</keyword>
<dbReference type="InterPro" id="IPR029069">
    <property type="entry name" value="HotDog_dom_sf"/>
</dbReference>
<reference evidence="3" key="1">
    <citation type="submission" date="2016-04" db="EMBL/GenBank/DDBJ databases">
        <authorList>
            <person name="Nguyen H.D."/>
            <person name="Samba Siva P."/>
            <person name="Cullis J."/>
            <person name="Levesque C.A."/>
            <person name="Hambleton S."/>
        </authorList>
    </citation>
    <scope>NUCLEOTIDE SEQUENCE</scope>
    <source>
        <strain evidence="3">DAOMC 236416</strain>
    </source>
</reference>
<dbReference type="AlphaFoldDB" id="A0A177TS68"/>
<organism evidence="3 4">
    <name type="scientific">Tilletia indica</name>
    <dbReference type="NCBI Taxonomy" id="43049"/>
    <lineage>
        <taxon>Eukaryota</taxon>
        <taxon>Fungi</taxon>
        <taxon>Dikarya</taxon>
        <taxon>Basidiomycota</taxon>
        <taxon>Ustilaginomycotina</taxon>
        <taxon>Exobasidiomycetes</taxon>
        <taxon>Tilletiales</taxon>
        <taxon>Tilletiaceae</taxon>
        <taxon>Tilletia</taxon>
    </lineage>
</organism>
<dbReference type="PANTHER" id="PTHR47260:SF1">
    <property type="entry name" value="UPF0644 PROTEIN PB2B4.06"/>
    <property type="match status" value="1"/>
</dbReference>
<reference evidence="3" key="2">
    <citation type="journal article" date="2019" name="IMA Fungus">
        <title>Genome sequencing and comparison of five Tilletia species to identify candidate genes for the detection of regulated species infecting wheat.</title>
        <authorList>
            <person name="Nguyen H.D.T."/>
            <person name="Sultana T."/>
            <person name="Kesanakurti P."/>
            <person name="Hambleton S."/>
        </authorList>
    </citation>
    <scope>NUCLEOTIDE SEQUENCE</scope>
    <source>
        <strain evidence="3">DAOMC 236416</strain>
    </source>
</reference>
<dbReference type="CDD" id="cd03443">
    <property type="entry name" value="PaaI_thioesterase"/>
    <property type="match status" value="1"/>
</dbReference>
<evidence type="ECO:0000313" key="4">
    <source>
        <dbReference type="Proteomes" id="UP000077521"/>
    </source>
</evidence>
<accession>A0A177TS68</accession>
<comment type="caution">
    <text evidence="3">The sequence shown here is derived from an EMBL/GenBank/DDBJ whole genome shotgun (WGS) entry which is preliminary data.</text>
</comment>
<proteinExistence type="predicted"/>
<evidence type="ECO:0000259" key="2">
    <source>
        <dbReference type="Pfam" id="PF03061"/>
    </source>
</evidence>
<dbReference type="Pfam" id="PF03061">
    <property type="entry name" value="4HBT"/>
    <property type="match status" value="1"/>
</dbReference>
<dbReference type="InterPro" id="IPR006683">
    <property type="entry name" value="Thioestr_dom"/>
</dbReference>
<dbReference type="EMBL" id="LWDF02000039">
    <property type="protein sequence ID" value="KAE8259365.1"/>
    <property type="molecule type" value="Genomic_DNA"/>
</dbReference>
<feature type="region of interest" description="Disordered" evidence="1">
    <location>
        <begin position="1"/>
        <end position="29"/>
    </location>
</feature>
<feature type="compositionally biased region" description="Low complexity" evidence="1">
    <location>
        <begin position="79"/>
        <end position="108"/>
    </location>
</feature>
<dbReference type="Proteomes" id="UP000077521">
    <property type="component" value="Unassembled WGS sequence"/>
</dbReference>
<name>A0A177TS68_9BASI</name>
<gene>
    <name evidence="3" type="ORF">A4X13_0g1069</name>
</gene>